<organism evidence="1 2">
    <name type="scientific">Thelohanellus kitauei</name>
    <name type="common">Myxosporean</name>
    <dbReference type="NCBI Taxonomy" id="669202"/>
    <lineage>
        <taxon>Eukaryota</taxon>
        <taxon>Metazoa</taxon>
        <taxon>Cnidaria</taxon>
        <taxon>Myxozoa</taxon>
        <taxon>Myxosporea</taxon>
        <taxon>Bivalvulida</taxon>
        <taxon>Platysporina</taxon>
        <taxon>Myxobolidae</taxon>
        <taxon>Thelohanellus</taxon>
    </lineage>
</organism>
<evidence type="ECO:0000313" key="1">
    <source>
        <dbReference type="EMBL" id="KII68657.1"/>
    </source>
</evidence>
<reference evidence="1 2" key="1">
    <citation type="journal article" date="2014" name="Genome Biol. Evol.">
        <title>The genome of the myxosporean Thelohanellus kitauei shows adaptations to nutrient acquisition within its fish host.</title>
        <authorList>
            <person name="Yang Y."/>
            <person name="Xiong J."/>
            <person name="Zhou Z."/>
            <person name="Huo F."/>
            <person name="Miao W."/>
            <person name="Ran C."/>
            <person name="Liu Y."/>
            <person name="Zhang J."/>
            <person name="Feng J."/>
            <person name="Wang M."/>
            <person name="Wang M."/>
            <person name="Wang L."/>
            <person name="Yao B."/>
        </authorList>
    </citation>
    <scope>NUCLEOTIDE SEQUENCE [LARGE SCALE GENOMIC DNA]</scope>
    <source>
        <strain evidence="1">Wuqing</strain>
    </source>
</reference>
<evidence type="ECO:0000313" key="2">
    <source>
        <dbReference type="Proteomes" id="UP000031668"/>
    </source>
</evidence>
<dbReference type="EMBL" id="JWZT01002738">
    <property type="protein sequence ID" value="KII68657.1"/>
    <property type="molecule type" value="Genomic_DNA"/>
</dbReference>
<proteinExistence type="predicted"/>
<sequence length="179" mass="19473">MFRAVLKGRGGDMDFKDGASGFMRIVENVGTSAYIQLQWDGFGSVQEFRFDQTGDFLANRNVHAGQGFLAVDGNVYGPVWGGYLSNWLNANFNNANQNVANQVNDVRNWTYQNFVNGIRLGGEMWQGSTNDSGGVVSLGGGEVLTGCQGVGGSDFNKAQWRKRGVQYLINGNWVQAGSL</sequence>
<gene>
    <name evidence="1" type="ORF">RF11_01688</name>
</gene>
<name>A0A0C2N468_THEKT</name>
<keyword evidence="2" id="KW-1185">Reference proteome</keyword>
<accession>A0A0C2N468</accession>
<dbReference type="Proteomes" id="UP000031668">
    <property type="component" value="Unassembled WGS sequence"/>
</dbReference>
<protein>
    <submittedName>
        <fullName evidence="1">Uncharacterized protein</fullName>
    </submittedName>
</protein>
<comment type="caution">
    <text evidence="1">The sequence shown here is derived from an EMBL/GenBank/DDBJ whole genome shotgun (WGS) entry which is preliminary data.</text>
</comment>
<dbReference type="AlphaFoldDB" id="A0A0C2N468"/>
<dbReference type="Gene3D" id="6.20.70.20">
    <property type="match status" value="1"/>
</dbReference>